<feature type="compositionally biased region" description="Polar residues" evidence="1">
    <location>
        <begin position="186"/>
        <end position="202"/>
    </location>
</feature>
<name>A0A436ZT40_ARTFL</name>
<dbReference type="Proteomes" id="UP000283090">
    <property type="component" value="Unassembled WGS sequence"/>
</dbReference>
<feature type="region of interest" description="Disordered" evidence="1">
    <location>
        <begin position="493"/>
        <end position="523"/>
    </location>
</feature>
<feature type="region of interest" description="Disordered" evidence="1">
    <location>
        <begin position="888"/>
        <end position="949"/>
    </location>
</feature>
<dbReference type="VEuPathDB" id="FungiDB:DFL_006548"/>
<comment type="caution">
    <text evidence="3">The sequence shown here is derived from an EMBL/GenBank/DDBJ whole genome shotgun (WGS) entry which is preliminary data.</text>
</comment>
<feature type="domain" description="C2H2-type" evidence="2">
    <location>
        <begin position="995"/>
        <end position="1023"/>
    </location>
</feature>
<feature type="compositionally biased region" description="Basic residues" evidence="1">
    <location>
        <begin position="937"/>
        <end position="949"/>
    </location>
</feature>
<feature type="region of interest" description="Disordered" evidence="1">
    <location>
        <begin position="162"/>
        <end position="207"/>
    </location>
</feature>
<sequence>MPIRDWTFHAVFNVGPLRETWVSNGPSLNGPRTKRNVGRDLEFDVLLQDGYQLRKIASREVASRAWGLTLSTRVGLQLLPQPSGHFDSLTGFASIISNKMSCDFVPAVQGTWQRWQSFPAGGGQTPGQHGMHHRVQSTNMLFPSNVDPIAQVPRGANGLRVSPSEARAARAAQPSGTSIEGRRRSSVFSDGNPSFSFTQQPPHRSMEHLRNAQTNARALHAGFEILPMFGDKPPQASRSSPRLGSNGASVSSYNLGFGFGSDMQSHYSFRPDVGRAMCGNDVDESMAEWEQELFQSYRKMKYYGEEELSKEQTVEIVTKFTATAREAWVKLETAAKSDQVTQGFKMFFKSIRSFEHLTRLGFQNLDQVLEGKTPTSLIPIYSVLHVAYAISQTTSSSIPQLSQPLAVSTFCADAQKRWKKCLKSGPNSLGFSEEGVFDELLAVMTQEIDAALEWISTRTCMTAWTNVDETDDESESQSYILSQAHIIGGESNGYQRPPSGSSLTLQGSTKCHQMGLPPERQPGRAQWDVVMSGPMFAHILAFLENLPKLGSMMSRLSFPAPQPQQLSGPNPQTRPPCQTMGDFKTSILKFIISQIWGKQKFNWVGHIMRAAINMVQYGAIQCLRDFEDYVVGLTKFCEEVPKRLDFLDSFLDICVTFAPMFTDLQVRKGQTPYCTGYRNARLRLERATMLSRYQARRYSMQLKLTGSPLQAIRANSISNIPVEHLRLQLPFMDLSSEGLLSNSPPQLSPTGSFSSGTLSEATSLAASVPARGSPSLSISTLGDAMGSKTTADSIYDFLVPTNSWDSQQVPYQASGLEEACQGISVSWPQAYGPCQITAPTTMADIVSSIAASSAWDGTIAAPAHPDFAPIRGFTTTEDHDTFNLIGHVPEGSPDPIDDALSYPDAASRNAKDEAPQDMETDSDPVATTTNTAIPRGIRPRRAPRSKKAPGGRIFICDFPGCGAEIRGAKYTQSNSNLLRHQRSSHGMGGSVGTEFTCEVAGCVAKYRGARARENLKTHMKNKHGIRTKALRKGGRQSGSNMPLEIISEDESS</sequence>
<dbReference type="InterPro" id="IPR013087">
    <property type="entry name" value="Znf_C2H2_type"/>
</dbReference>
<gene>
    <name evidence="3" type="ORF">DFL_006548</name>
</gene>
<evidence type="ECO:0000256" key="1">
    <source>
        <dbReference type="SAM" id="MobiDB-lite"/>
    </source>
</evidence>
<protein>
    <recommendedName>
        <fullName evidence="2">C2H2-type domain-containing protein</fullName>
    </recommendedName>
</protein>
<accession>A0A436ZT40</accession>
<evidence type="ECO:0000313" key="4">
    <source>
        <dbReference type="Proteomes" id="UP000283090"/>
    </source>
</evidence>
<feature type="domain" description="C2H2-type" evidence="2">
    <location>
        <begin position="954"/>
        <end position="985"/>
    </location>
</feature>
<feature type="compositionally biased region" description="Polar residues" evidence="1">
    <location>
        <begin position="493"/>
        <end position="511"/>
    </location>
</feature>
<reference evidence="3 4" key="1">
    <citation type="submission" date="2019-01" db="EMBL/GenBank/DDBJ databases">
        <title>Intercellular communication is required for trap formation in the nematode-trapping fungus Duddingtonia flagrans.</title>
        <authorList>
            <person name="Youssar L."/>
            <person name="Wernet V."/>
            <person name="Hensel N."/>
            <person name="Hildebrandt H.-G."/>
            <person name="Fischer R."/>
        </authorList>
    </citation>
    <scope>NUCLEOTIDE SEQUENCE [LARGE SCALE GENOMIC DNA]</scope>
    <source>
        <strain evidence="3 4">CBS H-5679</strain>
    </source>
</reference>
<dbReference type="OrthoDB" id="5385242at2759"/>
<evidence type="ECO:0000313" key="3">
    <source>
        <dbReference type="EMBL" id="RVD82114.1"/>
    </source>
</evidence>
<feature type="region of interest" description="Disordered" evidence="1">
    <location>
        <begin position="1021"/>
        <end position="1052"/>
    </location>
</feature>
<feature type="compositionally biased region" description="Basic residues" evidence="1">
    <location>
        <begin position="1021"/>
        <end position="1034"/>
    </location>
</feature>
<proteinExistence type="predicted"/>
<evidence type="ECO:0000259" key="2">
    <source>
        <dbReference type="SMART" id="SM00355"/>
    </source>
</evidence>
<dbReference type="AlphaFoldDB" id="A0A436ZT40"/>
<feature type="region of interest" description="Disordered" evidence="1">
    <location>
        <begin position="227"/>
        <end position="246"/>
    </location>
</feature>
<dbReference type="EMBL" id="SAEB01000009">
    <property type="protein sequence ID" value="RVD82114.1"/>
    <property type="molecule type" value="Genomic_DNA"/>
</dbReference>
<organism evidence="3 4">
    <name type="scientific">Arthrobotrys flagrans</name>
    <name type="common">Nematode-trapping fungus</name>
    <name type="synonym">Trichothecium flagrans</name>
    <dbReference type="NCBI Taxonomy" id="97331"/>
    <lineage>
        <taxon>Eukaryota</taxon>
        <taxon>Fungi</taxon>
        <taxon>Dikarya</taxon>
        <taxon>Ascomycota</taxon>
        <taxon>Pezizomycotina</taxon>
        <taxon>Orbiliomycetes</taxon>
        <taxon>Orbiliales</taxon>
        <taxon>Orbiliaceae</taxon>
        <taxon>Arthrobotrys</taxon>
    </lineage>
</organism>
<dbReference type="RefSeq" id="XP_067487658.1">
    <property type="nucleotide sequence ID" value="XM_067635996.1"/>
</dbReference>
<feature type="compositionally biased region" description="Polar residues" evidence="1">
    <location>
        <begin position="236"/>
        <end position="246"/>
    </location>
</feature>
<keyword evidence="4" id="KW-1185">Reference proteome</keyword>
<dbReference type="GeneID" id="93588859"/>
<dbReference type="SMART" id="SM00355">
    <property type="entry name" value="ZnF_C2H2"/>
    <property type="match status" value="2"/>
</dbReference>